<name>G0API2_BORBD</name>
<gene>
    <name evidence="2" type="ordered locus">BbiDN127_A0057</name>
</gene>
<evidence type="ECO:0000313" key="3">
    <source>
        <dbReference type="Proteomes" id="UP000001634"/>
    </source>
</evidence>
<keyword evidence="2" id="KW-0614">Plasmid</keyword>
<evidence type="ECO:0000256" key="1">
    <source>
        <dbReference type="SAM" id="Phobius"/>
    </source>
</evidence>
<reference key="1">
    <citation type="submission" date="2011-06" db="EMBL/GenBank/DDBJ databases">
        <authorList>
            <person name="Mongodin E.F."/>
            <person name="Casjens S.R."/>
            <person name="Fraser-Liggett C.M."/>
            <person name="Qiu W.-G."/>
            <person name="Dunn J.J."/>
            <person name="Luft B.J."/>
            <person name="Schutzer S.E."/>
        </authorList>
    </citation>
    <scope>NUCLEOTIDE SEQUENCE</scope>
    <source>
        <strain>DN127</strain>
    </source>
</reference>
<proteinExistence type="predicted"/>
<protein>
    <submittedName>
        <fullName evidence="2">Uncharacterized protein</fullName>
    </submittedName>
</protein>
<evidence type="ECO:0000313" key="2">
    <source>
        <dbReference type="EMBL" id="AEL19608.1"/>
    </source>
</evidence>
<dbReference type="AlphaFoldDB" id="G0API2"/>
<keyword evidence="1" id="KW-0812">Transmembrane</keyword>
<feature type="transmembrane region" description="Helical" evidence="1">
    <location>
        <begin position="16"/>
        <end position="34"/>
    </location>
</feature>
<dbReference type="EMBL" id="CP002761">
    <property type="protein sequence ID" value="AEL19608.1"/>
    <property type="molecule type" value="Genomic_DNA"/>
</dbReference>
<dbReference type="HOGENOM" id="CLU_3325181_0_0_12"/>
<accession>G0API2</accession>
<organism evidence="2 3">
    <name type="scientific">Borrelia bissettiae (strain DSM 17990 / CIP 109136 / DN127)</name>
    <name type="common">Borreliella bissettiae</name>
    <dbReference type="NCBI Taxonomy" id="521010"/>
    <lineage>
        <taxon>Bacteria</taxon>
        <taxon>Pseudomonadati</taxon>
        <taxon>Spirochaetota</taxon>
        <taxon>Spirochaetia</taxon>
        <taxon>Spirochaetales</taxon>
        <taxon>Borreliaceae</taxon>
        <taxon>Borreliella</taxon>
    </lineage>
</organism>
<dbReference type="KEGG" id="bbs:BbiDN127_A0057"/>
<keyword evidence="1" id="KW-1133">Transmembrane helix</keyword>
<geneLocation type="plasmid" evidence="2 3">
    <name>lp54</name>
</geneLocation>
<reference evidence="2 3" key="2">
    <citation type="journal article" date="2012" name="J. Bacteriol.">
        <title>Whole-Genome Sequences of Borrelia bissettii, Borrelia valaisiana, and Borrelia spielmanii.</title>
        <authorList>
            <person name="Schutzer S.E."/>
            <person name="Fraser-Liggett C.M."/>
            <person name="Qiu W.G."/>
            <person name="Kraiczy P."/>
            <person name="Mongodin E.F."/>
            <person name="Dunn J.J."/>
            <person name="Luft B.J."/>
            <person name="Casjens S.R."/>
        </authorList>
    </citation>
    <scope>NUCLEOTIDE SEQUENCE [LARGE SCALE GENOMIC DNA]</scope>
    <source>
        <strain evidence="2 3">DN127</strain>
    </source>
</reference>
<keyword evidence="3" id="KW-1185">Reference proteome</keyword>
<sequence>MPQFSNIGFAFKKEEGFKAPFPFLYLILIYYFNFSKSK</sequence>
<keyword evidence="1" id="KW-0472">Membrane</keyword>
<dbReference type="Proteomes" id="UP000001634">
    <property type="component" value="Plasmid lp54"/>
</dbReference>